<accession>A0A939EQA8</accession>
<dbReference type="Gene3D" id="1.10.287.470">
    <property type="entry name" value="Helix hairpin bin"/>
    <property type="match status" value="1"/>
</dbReference>
<organism evidence="6 7">
    <name type="scientific">Roseibium limicola</name>
    <dbReference type="NCBI Taxonomy" id="2816037"/>
    <lineage>
        <taxon>Bacteria</taxon>
        <taxon>Pseudomonadati</taxon>
        <taxon>Pseudomonadota</taxon>
        <taxon>Alphaproteobacteria</taxon>
        <taxon>Hyphomicrobiales</taxon>
        <taxon>Stappiaceae</taxon>
        <taxon>Roseibium</taxon>
    </lineage>
</organism>
<dbReference type="AlphaFoldDB" id="A0A939EQA8"/>
<keyword evidence="7" id="KW-1185">Reference proteome</keyword>
<comment type="caution">
    <text evidence="6">The sequence shown here is derived from an EMBL/GenBank/DDBJ whole genome shotgun (WGS) entry which is preliminary data.</text>
</comment>
<dbReference type="Pfam" id="PF25954">
    <property type="entry name" value="Beta-barrel_RND_2"/>
    <property type="match status" value="1"/>
</dbReference>
<keyword evidence="2" id="KW-0175">Coiled coil</keyword>
<reference evidence="6" key="1">
    <citation type="submission" date="2021-03" db="EMBL/GenBank/DDBJ databases">
        <title>Roseibium sp. CAU 1637 isolated from Incheon.</title>
        <authorList>
            <person name="Kim W."/>
        </authorList>
    </citation>
    <scope>NUCLEOTIDE SEQUENCE</scope>
    <source>
        <strain evidence="6">CAU 1637</strain>
    </source>
</reference>
<evidence type="ECO:0000256" key="4">
    <source>
        <dbReference type="SAM" id="SignalP"/>
    </source>
</evidence>
<dbReference type="SUPFAM" id="SSF111369">
    <property type="entry name" value="HlyD-like secretion proteins"/>
    <property type="match status" value="1"/>
</dbReference>
<sequence>MHFKFSYVLALAMTGGVALWMATGTVVRGGEEDNPNSTPPPAERQSSSGENLFKVQVTKLVARDRSATLEIHGRTEAHAKVQVQAETAAVVISRPTNAGEQIAKGDVLCQLDAGTRQAKVLEAEANLAQAELNFKAADRLSQNGYTAQTTLAAQQAGLNAAKARLQEAQEELKWVTVRSPIDGIIESPMADVGTRLNVGDTCATVVDFNPMIAIGQVSERNIGKLSLGMPAEVKLISGQTVQGALSYIGPAADPDTRTFRIEVEIDNHDGTTRDGLTALTRIVLPSEKAHLIDSSILTLNDDGQVGVRAVSDDNVTQFHPVSVMGGGDDGMWVKGLPDTLDVITVGQDYVKDGEKVQPVFKTAEAAQ</sequence>
<feature type="signal peptide" evidence="4">
    <location>
        <begin position="1"/>
        <end position="20"/>
    </location>
</feature>
<dbReference type="GO" id="GO:0015562">
    <property type="term" value="F:efflux transmembrane transporter activity"/>
    <property type="evidence" value="ECO:0007669"/>
    <property type="project" value="TreeGrafter"/>
</dbReference>
<evidence type="ECO:0000313" key="7">
    <source>
        <dbReference type="Proteomes" id="UP000664779"/>
    </source>
</evidence>
<dbReference type="PANTHER" id="PTHR30469:SF29">
    <property type="entry name" value="BLR2860 PROTEIN"/>
    <property type="match status" value="1"/>
</dbReference>
<dbReference type="PANTHER" id="PTHR30469">
    <property type="entry name" value="MULTIDRUG RESISTANCE PROTEIN MDTA"/>
    <property type="match status" value="1"/>
</dbReference>
<dbReference type="InterPro" id="IPR006143">
    <property type="entry name" value="RND_pump_MFP"/>
</dbReference>
<dbReference type="EMBL" id="JAFLNF010000005">
    <property type="protein sequence ID" value="MBO0346127.1"/>
    <property type="molecule type" value="Genomic_DNA"/>
</dbReference>
<keyword evidence="4" id="KW-0732">Signal</keyword>
<evidence type="ECO:0000256" key="2">
    <source>
        <dbReference type="SAM" id="Coils"/>
    </source>
</evidence>
<protein>
    <submittedName>
        <fullName evidence="6">Efflux RND transporter periplasmic adaptor subunit</fullName>
    </submittedName>
</protein>
<feature type="chain" id="PRO_5037873171" evidence="4">
    <location>
        <begin position="21"/>
        <end position="367"/>
    </location>
</feature>
<feature type="region of interest" description="Disordered" evidence="3">
    <location>
        <begin position="29"/>
        <end position="49"/>
    </location>
</feature>
<evidence type="ECO:0000259" key="5">
    <source>
        <dbReference type="Pfam" id="PF25954"/>
    </source>
</evidence>
<feature type="domain" description="CusB-like beta-barrel" evidence="5">
    <location>
        <begin position="216"/>
        <end position="281"/>
    </location>
</feature>
<evidence type="ECO:0000256" key="3">
    <source>
        <dbReference type="SAM" id="MobiDB-lite"/>
    </source>
</evidence>
<dbReference type="Proteomes" id="UP000664779">
    <property type="component" value="Unassembled WGS sequence"/>
</dbReference>
<dbReference type="GO" id="GO:1990281">
    <property type="term" value="C:efflux pump complex"/>
    <property type="evidence" value="ECO:0007669"/>
    <property type="project" value="TreeGrafter"/>
</dbReference>
<proteinExistence type="inferred from homology"/>
<dbReference type="Gene3D" id="2.40.420.20">
    <property type="match status" value="1"/>
</dbReference>
<comment type="similarity">
    <text evidence="1">Belongs to the membrane fusion protein (MFP) (TC 8.A.1) family.</text>
</comment>
<dbReference type="NCBIfam" id="TIGR01730">
    <property type="entry name" value="RND_mfp"/>
    <property type="match status" value="1"/>
</dbReference>
<dbReference type="Gene3D" id="2.40.30.170">
    <property type="match status" value="1"/>
</dbReference>
<name>A0A939EQA8_9HYPH</name>
<gene>
    <name evidence="6" type="ORF">J0X15_12920</name>
</gene>
<dbReference type="Gene3D" id="2.40.50.100">
    <property type="match status" value="1"/>
</dbReference>
<feature type="coiled-coil region" evidence="2">
    <location>
        <begin position="111"/>
        <end position="178"/>
    </location>
</feature>
<dbReference type="RefSeq" id="WP_206941403.1">
    <property type="nucleotide sequence ID" value="NZ_JAFLNF010000005.1"/>
</dbReference>
<evidence type="ECO:0000256" key="1">
    <source>
        <dbReference type="ARBA" id="ARBA00009477"/>
    </source>
</evidence>
<evidence type="ECO:0000313" key="6">
    <source>
        <dbReference type="EMBL" id="MBO0346127.1"/>
    </source>
</evidence>
<dbReference type="InterPro" id="IPR058792">
    <property type="entry name" value="Beta-barrel_RND_2"/>
</dbReference>